<dbReference type="Proteomes" id="UP001059380">
    <property type="component" value="Chromosome"/>
</dbReference>
<feature type="transmembrane region" description="Helical" evidence="7">
    <location>
        <begin position="74"/>
        <end position="100"/>
    </location>
</feature>
<dbReference type="GO" id="GO:0005886">
    <property type="term" value="C:plasma membrane"/>
    <property type="evidence" value="ECO:0007669"/>
    <property type="project" value="UniProtKB-SubCell"/>
</dbReference>
<feature type="transmembrane region" description="Helical" evidence="7">
    <location>
        <begin position="18"/>
        <end position="37"/>
    </location>
</feature>
<keyword evidence="3" id="KW-1003">Cell membrane</keyword>
<keyword evidence="5 7" id="KW-1133">Transmembrane helix</keyword>
<dbReference type="Pfam" id="PF07681">
    <property type="entry name" value="DoxX"/>
    <property type="match status" value="1"/>
</dbReference>
<keyword evidence="4 7" id="KW-0812">Transmembrane</keyword>
<proteinExistence type="inferred from homology"/>
<organism evidence="8 9">
    <name type="scientific">Occallatibacter riparius</name>
    <dbReference type="NCBI Taxonomy" id="1002689"/>
    <lineage>
        <taxon>Bacteria</taxon>
        <taxon>Pseudomonadati</taxon>
        <taxon>Acidobacteriota</taxon>
        <taxon>Terriglobia</taxon>
        <taxon>Terriglobales</taxon>
        <taxon>Acidobacteriaceae</taxon>
        <taxon>Occallatibacter</taxon>
    </lineage>
</organism>
<dbReference type="InterPro" id="IPR051907">
    <property type="entry name" value="DoxX-like_oxidoreductase"/>
</dbReference>
<evidence type="ECO:0000256" key="1">
    <source>
        <dbReference type="ARBA" id="ARBA00004651"/>
    </source>
</evidence>
<accession>A0A9J7BRR7</accession>
<comment type="subcellular location">
    <subcellularLocation>
        <location evidence="1">Cell membrane</location>
        <topology evidence="1">Multi-pass membrane protein</topology>
    </subcellularLocation>
</comment>
<dbReference type="PANTHER" id="PTHR33452">
    <property type="entry name" value="OXIDOREDUCTASE CATD-RELATED"/>
    <property type="match status" value="1"/>
</dbReference>
<evidence type="ECO:0000256" key="6">
    <source>
        <dbReference type="ARBA" id="ARBA00023136"/>
    </source>
</evidence>
<reference evidence="8" key="1">
    <citation type="submission" date="2021-04" db="EMBL/GenBank/DDBJ databases">
        <title>Phylogenetic analysis of Acidobacteriaceae.</title>
        <authorList>
            <person name="Qiu L."/>
            <person name="Zhang Q."/>
        </authorList>
    </citation>
    <scope>NUCLEOTIDE SEQUENCE</scope>
    <source>
        <strain evidence="8">DSM 25168</strain>
    </source>
</reference>
<feature type="transmembrane region" description="Helical" evidence="7">
    <location>
        <begin position="44"/>
        <end position="68"/>
    </location>
</feature>
<keyword evidence="6 7" id="KW-0472">Membrane</keyword>
<evidence type="ECO:0000256" key="2">
    <source>
        <dbReference type="ARBA" id="ARBA00006679"/>
    </source>
</evidence>
<protein>
    <submittedName>
        <fullName evidence="8">DoxX family protein</fullName>
    </submittedName>
</protein>
<dbReference type="KEGG" id="orp:MOP44_06295"/>
<evidence type="ECO:0000256" key="4">
    <source>
        <dbReference type="ARBA" id="ARBA00022692"/>
    </source>
</evidence>
<keyword evidence="9" id="KW-1185">Reference proteome</keyword>
<evidence type="ECO:0000256" key="5">
    <source>
        <dbReference type="ARBA" id="ARBA00022989"/>
    </source>
</evidence>
<sequence>MDLNIAHRATLRNGLSRYAVLPLRLMVGYGFVAHGLAKLNKGPAGFAAILHAAGVPAAHLMAWVTIAVEVIGGFAFLLGAFVPLVSIPAIILLVVAIGTVHWPYGFSSIKLLGYTSGRAQFGPPGYECDLLYIVCILTLALKGPGPFSVDRLLHRRQSARA</sequence>
<comment type="similarity">
    <text evidence="2">Belongs to the DoxX family.</text>
</comment>
<dbReference type="EMBL" id="CP093313">
    <property type="protein sequence ID" value="UWZ85547.1"/>
    <property type="molecule type" value="Genomic_DNA"/>
</dbReference>
<evidence type="ECO:0000256" key="3">
    <source>
        <dbReference type="ARBA" id="ARBA00022475"/>
    </source>
</evidence>
<evidence type="ECO:0000256" key="7">
    <source>
        <dbReference type="SAM" id="Phobius"/>
    </source>
</evidence>
<dbReference type="AlphaFoldDB" id="A0A9J7BRR7"/>
<dbReference type="PANTHER" id="PTHR33452:SF1">
    <property type="entry name" value="INNER MEMBRANE PROTEIN YPHA-RELATED"/>
    <property type="match status" value="1"/>
</dbReference>
<name>A0A9J7BRR7_9BACT</name>
<dbReference type="InterPro" id="IPR032808">
    <property type="entry name" value="DoxX"/>
</dbReference>
<gene>
    <name evidence="8" type="ORF">MOP44_06295</name>
</gene>
<evidence type="ECO:0000313" key="9">
    <source>
        <dbReference type="Proteomes" id="UP001059380"/>
    </source>
</evidence>
<dbReference type="RefSeq" id="WP_260795105.1">
    <property type="nucleotide sequence ID" value="NZ_CP093313.1"/>
</dbReference>
<evidence type="ECO:0000313" key="8">
    <source>
        <dbReference type="EMBL" id="UWZ85547.1"/>
    </source>
</evidence>